<proteinExistence type="predicted"/>
<dbReference type="EMBL" id="BAABLV010000008">
    <property type="protein sequence ID" value="GAA4891374.1"/>
    <property type="molecule type" value="Genomic_DNA"/>
</dbReference>
<gene>
    <name evidence="2" type="ORF">GCM10025789_05270</name>
</gene>
<feature type="transmembrane region" description="Helical" evidence="1">
    <location>
        <begin position="36"/>
        <end position="54"/>
    </location>
</feature>
<reference evidence="3" key="1">
    <citation type="journal article" date="2019" name="Int. J. Syst. Evol. Microbiol.">
        <title>The Global Catalogue of Microorganisms (GCM) 10K type strain sequencing project: providing services to taxonomists for standard genome sequencing and annotation.</title>
        <authorList>
            <consortium name="The Broad Institute Genomics Platform"/>
            <consortium name="The Broad Institute Genome Sequencing Center for Infectious Disease"/>
            <person name="Wu L."/>
            <person name="Ma J."/>
        </authorList>
    </citation>
    <scope>NUCLEOTIDE SEQUENCE [LARGE SCALE GENOMIC DNA]</scope>
    <source>
        <strain evidence="3">JCM 19125</strain>
    </source>
</reference>
<name>A0ABP9F9T9_9ACTN</name>
<sequence length="80" mass="8885">MQPRMKWLVIALAVGAVLFAVGFAIAAFAEGGIPWNWWWVIPVGAMVLVAYFGLRVGTQKHIEEDVDHEPIRDDETPPAL</sequence>
<protein>
    <submittedName>
        <fullName evidence="2">Uncharacterized protein</fullName>
    </submittedName>
</protein>
<dbReference type="RefSeq" id="WP_386084722.1">
    <property type="nucleotide sequence ID" value="NZ_JBHTIX010000006.1"/>
</dbReference>
<evidence type="ECO:0000313" key="2">
    <source>
        <dbReference type="EMBL" id="GAA4891374.1"/>
    </source>
</evidence>
<accession>A0ABP9F9T9</accession>
<keyword evidence="3" id="KW-1185">Reference proteome</keyword>
<organism evidence="2 3">
    <name type="scientific">Tessaracoccus lubricantis</name>
    <dbReference type="NCBI Taxonomy" id="545543"/>
    <lineage>
        <taxon>Bacteria</taxon>
        <taxon>Bacillati</taxon>
        <taxon>Actinomycetota</taxon>
        <taxon>Actinomycetes</taxon>
        <taxon>Propionibacteriales</taxon>
        <taxon>Propionibacteriaceae</taxon>
        <taxon>Tessaracoccus</taxon>
    </lineage>
</organism>
<keyword evidence="1" id="KW-1133">Transmembrane helix</keyword>
<evidence type="ECO:0000256" key="1">
    <source>
        <dbReference type="SAM" id="Phobius"/>
    </source>
</evidence>
<evidence type="ECO:0000313" key="3">
    <source>
        <dbReference type="Proteomes" id="UP001501521"/>
    </source>
</evidence>
<keyword evidence="1" id="KW-0472">Membrane</keyword>
<dbReference type="Proteomes" id="UP001501521">
    <property type="component" value="Unassembled WGS sequence"/>
</dbReference>
<keyword evidence="1" id="KW-0812">Transmembrane</keyword>
<comment type="caution">
    <text evidence="2">The sequence shown here is derived from an EMBL/GenBank/DDBJ whole genome shotgun (WGS) entry which is preliminary data.</text>
</comment>